<dbReference type="AlphaFoldDB" id="A0AA88A5F4"/>
<gene>
    <name evidence="1" type="ORF">TIFTF001_015962</name>
</gene>
<sequence>MSKISGTTLDVIARIKLVLHSHSAVSHLQREAPQSDGDTGGVSATGTLMLKQAHRRYRSNRPTPRVHGLVSGDARGVLMPALAGVAPV</sequence>
<dbReference type="EMBL" id="BTGU01000023">
    <property type="protein sequence ID" value="GMN46787.1"/>
    <property type="molecule type" value="Genomic_DNA"/>
</dbReference>
<keyword evidence="2" id="KW-1185">Reference proteome</keyword>
<organism evidence="1 2">
    <name type="scientific">Ficus carica</name>
    <name type="common">Common fig</name>
    <dbReference type="NCBI Taxonomy" id="3494"/>
    <lineage>
        <taxon>Eukaryota</taxon>
        <taxon>Viridiplantae</taxon>
        <taxon>Streptophyta</taxon>
        <taxon>Embryophyta</taxon>
        <taxon>Tracheophyta</taxon>
        <taxon>Spermatophyta</taxon>
        <taxon>Magnoliopsida</taxon>
        <taxon>eudicotyledons</taxon>
        <taxon>Gunneridae</taxon>
        <taxon>Pentapetalae</taxon>
        <taxon>rosids</taxon>
        <taxon>fabids</taxon>
        <taxon>Rosales</taxon>
        <taxon>Moraceae</taxon>
        <taxon>Ficeae</taxon>
        <taxon>Ficus</taxon>
    </lineage>
</organism>
<evidence type="ECO:0000313" key="1">
    <source>
        <dbReference type="EMBL" id="GMN46787.1"/>
    </source>
</evidence>
<dbReference type="Proteomes" id="UP001187192">
    <property type="component" value="Unassembled WGS sequence"/>
</dbReference>
<name>A0AA88A5F4_FICCA</name>
<evidence type="ECO:0000313" key="2">
    <source>
        <dbReference type="Proteomes" id="UP001187192"/>
    </source>
</evidence>
<reference evidence="1" key="1">
    <citation type="submission" date="2023-07" db="EMBL/GenBank/DDBJ databases">
        <title>draft genome sequence of fig (Ficus carica).</title>
        <authorList>
            <person name="Takahashi T."/>
            <person name="Nishimura K."/>
        </authorList>
    </citation>
    <scope>NUCLEOTIDE SEQUENCE</scope>
</reference>
<protein>
    <submittedName>
        <fullName evidence="1">Uncharacterized protein</fullName>
    </submittedName>
</protein>
<accession>A0AA88A5F4</accession>
<proteinExistence type="predicted"/>
<comment type="caution">
    <text evidence="1">The sequence shown here is derived from an EMBL/GenBank/DDBJ whole genome shotgun (WGS) entry which is preliminary data.</text>
</comment>